<reference evidence="1 2" key="1">
    <citation type="journal article" date="2019" name="Nat. Ecol. Evol.">
        <title>Megaphylogeny resolves global patterns of mushroom evolution.</title>
        <authorList>
            <person name="Varga T."/>
            <person name="Krizsan K."/>
            <person name="Foldi C."/>
            <person name="Dima B."/>
            <person name="Sanchez-Garcia M."/>
            <person name="Sanchez-Ramirez S."/>
            <person name="Szollosi G.J."/>
            <person name="Szarkandi J.G."/>
            <person name="Papp V."/>
            <person name="Albert L."/>
            <person name="Andreopoulos W."/>
            <person name="Angelini C."/>
            <person name="Antonin V."/>
            <person name="Barry K.W."/>
            <person name="Bougher N.L."/>
            <person name="Buchanan P."/>
            <person name="Buyck B."/>
            <person name="Bense V."/>
            <person name="Catcheside P."/>
            <person name="Chovatia M."/>
            <person name="Cooper J."/>
            <person name="Damon W."/>
            <person name="Desjardin D."/>
            <person name="Finy P."/>
            <person name="Geml J."/>
            <person name="Haridas S."/>
            <person name="Hughes K."/>
            <person name="Justo A."/>
            <person name="Karasinski D."/>
            <person name="Kautmanova I."/>
            <person name="Kiss B."/>
            <person name="Kocsube S."/>
            <person name="Kotiranta H."/>
            <person name="LaButti K.M."/>
            <person name="Lechner B.E."/>
            <person name="Liimatainen K."/>
            <person name="Lipzen A."/>
            <person name="Lukacs Z."/>
            <person name="Mihaltcheva S."/>
            <person name="Morgado L.N."/>
            <person name="Niskanen T."/>
            <person name="Noordeloos M.E."/>
            <person name="Ohm R.A."/>
            <person name="Ortiz-Santana B."/>
            <person name="Ovrebo C."/>
            <person name="Racz N."/>
            <person name="Riley R."/>
            <person name="Savchenko A."/>
            <person name="Shiryaev A."/>
            <person name="Soop K."/>
            <person name="Spirin V."/>
            <person name="Szebenyi C."/>
            <person name="Tomsovsky M."/>
            <person name="Tulloss R.E."/>
            <person name="Uehling J."/>
            <person name="Grigoriev I.V."/>
            <person name="Vagvolgyi C."/>
            <person name="Papp T."/>
            <person name="Martin F.M."/>
            <person name="Miettinen O."/>
            <person name="Hibbett D.S."/>
            <person name="Nagy L.G."/>
        </authorList>
    </citation>
    <scope>NUCLEOTIDE SEQUENCE [LARGE SCALE GENOMIC DNA]</scope>
    <source>
        <strain evidence="1 2">NL-1719</strain>
    </source>
</reference>
<name>A0ACD3ALJ7_9AGAR</name>
<gene>
    <name evidence="1" type="ORF">BDN72DRAFT_843794</name>
</gene>
<organism evidence="1 2">
    <name type="scientific">Pluteus cervinus</name>
    <dbReference type="NCBI Taxonomy" id="181527"/>
    <lineage>
        <taxon>Eukaryota</taxon>
        <taxon>Fungi</taxon>
        <taxon>Dikarya</taxon>
        <taxon>Basidiomycota</taxon>
        <taxon>Agaricomycotina</taxon>
        <taxon>Agaricomycetes</taxon>
        <taxon>Agaricomycetidae</taxon>
        <taxon>Agaricales</taxon>
        <taxon>Pluteineae</taxon>
        <taxon>Pluteaceae</taxon>
        <taxon>Pluteus</taxon>
    </lineage>
</organism>
<evidence type="ECO:0000313" key="1">
    <source>
        <dbReference type="EMBL" id="TFK66788.1"/>
    </source>
</evidence>
<accession>A0ACD3ALJ7</accession>
<evidence type="ECO:0000313" key="2">
    <source>
        <dbReference type="Proteomes" id="UP000308600"/>
    </source>
</evidence>
<dbReference type="EMBL" id="ML208394">
    <property type="protein sequence ID" value="TFK66788.1"/>
    <property type="molecule type" value="Genomic_DNA"/>
</dbReference>
<dbReference type="Proteomes" id="UP000308600">
    <property type="component" value="Unassembled WGS sequence"/>
</dbReference>
<sequence length="165" mass="17788">MIGQKTLVLSILATTLSALALNLPVASSPSSTTGQLIKPGGDLSKCLEVAGADYENGVPVVINDCNRASLNQYWLVQPGETKIQVANTGYCLDAGSSPQNGVGLKIWQCYDNLAAQDWVFTGDHSIALNHQSQCVDLTNGNFTNGNQVQTWDCTTNNHNQYWNLE</sequence>
<protein>
    <submittedName>
        <fullName evidence="1">Ricin B-like lectin</fullName>
    </submittedName>
</protein>
<keyword evidence="2" id="KW-1185">Reference proteome</keyword>
<proteinExistence type="predicted"/>